<keyword evidence="3" id="KW-0479">Metal-binding</keyword>
<keyword evidence="5" id="KW-0732">Signal</keyword>
<evidence type="ECO:0000256" key="5">
    <source>
        <dbReference type="SAM" id="SignalP"/>
    </source>
</evidence>
<comment type="similarity">
    <text evidence="1">Belongs to the SCO1/2 family.</text>
</comment>
<dbReference type="PANTHER" id="PTHR12151">
    <property type="entry name" value="ELECTRON TRANSPORT PROTIN SCO1/SENC FAMILY MEMBER"/>
    <property type="match status" value="1"/>
</dbReference>
<name>A0A7S8C659_9HYPH</name>
<feature type="domain" description="Thioredoxin" evidence="6">
    <location>
        <begin position="14"/>
        <end position="201"/>
    </location>
</feature>
<dbReference type="InterPro" id="IPR003782">
    <property type="entry name" value="SCO1/SenC"/>
</dbReference>
<gene>
    <name evidence="7" type="ORF">HW532_16330</name>
</gene>
<accession>A0A7S8C659</accession>
<organism evidence="7 8">
    <name type="scientific">Kaustia mangrovi</name>
    <dbReference type="NCBI Taxonomy" id="2593653"/>
    <lineage>
        <taxon>Bacteria</taxon>
        <taxon>Pseudomonadati</taxon>
        <taxon>Pseudomonadota</taxon>
        <taxon>Alphaproteobacteria</taxon>
        <taxon>Hyphomicrobiales</taxon>
        <taxon>Parvibaculaceae</taxon>
        <taxon>Kaustia</taxon>
    </lineage>
</organism>
<evidence type="ECO:0000256" key="1">
    <source>
        <dbReference type="ARBA" id="ARBA00010996"/>
    </source>
</evidence>
<dbReference type="PROSITE" id="PS51352">
    <property type="entry name" value="THIOREDOXIN_2"/>
    <property type="match status" value="1"/>
</dbReference>
<feature type="binding site" evidence="3">
    <location>
        <position position="81"/>
    </location>
    <ligand>
        <name>Cu cation</name>
        <dbReference type="ChEBI" id="CHEBI:23378"/>
    </ligand>
</feature>
<dbReference type="InterPro" id="IPR036249">
    <property type="entry name" value="Thioredoxin-like_sf"/>
</dbReference>
<dbReference type="Gene3D" id="3.40.30.10">
    <property type="entry name" value="Glutaredoxin"/>
    <property type="match status" value="1"/>
</dbReference>
<evidence type="ECO:0000313" key="7">
    <source>
        <dbReference type="EMBL" id="QPC44120.1"/>
    </source>
</evidence>
<dbReference type="GO" id="GO:0046872">
    <property type="term" value="F:metal ion binding"/>
    <property type="evidence" value="ECO:0007669"/>
    <property type="project" value="UniProtKB-KW"/>
</dbReference>
<dbReference type="FunFam" id="3.40.30.10:FF:000013">
    <property type="entry name" value="Blast:Protein SCO1 homolog, mitochondrial"/>
    <property type="match status" value="1"/>
</dbReference>
<feature type="chain" id="PRO_5032550843" evidence="5">
    <location>
        <begin position="23"/>
        <end position="203"/>
    </location>
</feature>
<dbReference type="RefSeq" id="WP_213161486.1">
    <property type="nucleotide sequence ID" value="NZ_CP058214.1"/>
</dbReference>
<dbReference type="CDD" id="cd02968">
    <property type="entry name" value="SCO"/>
    <property type="match status" value="1"/>
</dbReference>
<dbReference type="Proteomes" id="UP000593594">
    <property type="component" value="Chromosome"/>
</dbReference>
<feature type="signal peptide" evidence="5">
    <location>
        <begin position="1"/>
        <end position="22"/>
    </location>
</feature>
<feature type="binding site" evidence="3">
    <location>
        <position position="77"/>
    </location>
    <ligand>
        <name>Cu cation</name>
        <dbReference type="ChEBI" id="CHEBI:23378"/>
    </ligand>
</feature>
<reference evidence="7 8" key="1">
    <citation type="submission" date="2020-06" db="EMBL/GenBank/DDBJ databases">
        <title>Genome sequence of 2 isolates from Red Sea Mangroves.</title>
        <authorList>
            <person name="Sefrji F."/>
            <person name="Michoud G."/>
            <person name="Merlino G."/>
            <person name="Daffonchio D."/>
        </authorList>
    </citation>
    <scope>NUCLEOTIDE SEQUENCE [LARGE SCALE GENOMIC DNA]</scope>
    <source>
        <strain evidence="7 8">R1DC25</strain>
    </source>
</reference>
<evidence type="ECO:0000313" key="8">
    <source>
        <dbReference type="Proteomes" id="UP000593594"/>
    </source>
</evidence>
<dbReference type="AlphaFoldDB" id="A0A7S8C659"/>
<dbReference type="PANTHER" id="PTHR12151:SF25">
    <property type="entry name" value="LINALOOL DEHYDRATASE_ISOMERASE DOMAIN-CONTAINING PROTEIN"/>
    <property type="match status" value="1"/>
</dbReference>
<evidence type="ECO:0000256" key="4">
    <source>
        <dbReference type="PIRSR" id="PIRSR603782-2"/>
    </source>
</evidence>
<keyword evidence="8" id="KW-1185">Reference proteome</keyword>
<proteinExistence type="inferred from homology"/>
<dbReference type="KEGG" id="kmn:HW532_16330"/>
<keyword evidence="2 3" id="KW-0186">Copper</keyword>
<dbReference type="EMBL" id="CP058214">
    <property type="protein sequence ID" value="QPC44120.1"/>
    <property type="molecule type" value="Genomic_DNA"/>
</dbReference>
<evidence type="ECO:0000259" key="6">
    <source>
        <dbReference type="PROSITE" id="PS51352"/>
    </source>
</evidence>
<feature type="disulfide bond" description="Redox-active" evidence="4">
    <location>
        <begin position="77"/>
        <end position="81"/>
    </location>
</feature>
<keyword evidence="4" id="KW-1015">Disulfide bond</keyword>
<dbReference type="SUPFAM" id="SSF52833">
    <property type="entry name" value="Thioredoxin-like"/>
    <property type="match status" value="1"/>
</dbReference>
<evidence type="ECO:0000256" key="2">
    <source>
        <dbReference type="ARBA" id="ARBA00023008"/>
    </source>
</evidence>
<dbReference type="InterPro" id="IPR013766">
    <property type="entry name" value="Thioredoxin_domain"/>
</dbReference>
<protein>
    <submittedName>
        <fullName evidence="7">SCO family protein</fullName>
    </submittedName>
</protein>
<dbReference type="Pfam" id="PF02630">
    <property type="entry name" value="SCO1-SenC"/>
    <property type="match status" value="1"/>
</dbReference>
<evidence type="ECO:0000256" key="3">
    <source>
        <dbReference type="PIRSR" id="PIRSR603782-1"/>
    </source>
</evidence>
<feature type="binding site" evidence="3">
    <location>
        <position position="166"/>
    </location>
    <ligand>
        <name>Cu cation</name>
        <dbReference type="ChEBI" id="CHEBI:23378"/>
    </ligand>
</feature>
<sequence length="203" mass="22201">MRMKTAGLAGAAILVVAATVFAVTALMQAPPAGDGNARGGFADIGGPFTLTDKTGRTVTEADFKGKPSAIFFGFTFCPDVCPTTLYELSGAMEELGADADRMNVVFVSVDWERDGPEELERYVSAFDDRIRGLSGTKDEIERITRAYRVYYKRVPTEDGEDYTIDHSALVYLMDSDGRFFGTISYNESPEMMLGKLKRLIAEG</sequence>